<dbReference type="GO" id="GO:0005634">
    <property type="term" value="C:nucleus"/>
    <property type="evidence" value="ECO:0007669"/>
    <property type="project" value="TreeGrafter"/>
</dbReference>
<dbReference type="GO" id="GO:0000124">
    <property type="term" value="C:SAGA complex"/>
    <property type="evidence" value="ECO:0007669"/>
    <property type="project" value="TreeGrafter"/>
</dbReference>
<protein>
    <recommendedName>
        <fullName evidence="4">Transformation/transcription domain-associated protein</fullName>
    </recommendedName>
</protein>
<dbReference type="SUPFAM" id="SSF48371">
    <property type="entry name" value="ARM repeat"/>
    <property type="match status" value="1"/>
</dbReference>
<dbReference type="Proteomes" id="UP000075901">
    <property type="component" value="Unassembled WGS sequence"/>
</dbReference>
<accession>A0A182SHG9</accession>
<keyword evidence="3" id="KW-1185">Reference proteome</keyword>
<dbReference type="GO" id="GO:0006355">
    <property type="term" value="P:regulation of DNA-templated transcription"/>
    <property type="evidence" value="ECO:0007669"/>
    <property type="project" value="TreeGrafter"/>
</dbReference>
<dbReference type="EnsemblMetazoa" id="AMAM006879-RA">
    <property type="protein sequence ID" value="AMAM006879-PA"/>
    <property type="gene ID" value="AMAM006879"/>
</dbReference>
<dbReference type="PANTHER" id="PTHR11139:SF1">
    <property type="entry name" value="TRANSFORMATION_TRANSCRIPTION DOMAIN-ASSOCIATED PROTEIN"/>
    <property type="match status" value="1"/>
</dbReference>
<dbReference type="VEuPathDB" id="VectorBase:AMAM006879"/>
<reference evidence="2" key="2">
    <citation type="submission" date="2020-05" db="UniProtKB">
        <authorList>
            <consortium name="EnsemblMetazoa"/>
        </authorList>
    </citation>
    <scope>IDENTIFICATION</scope>
    <source>
        <strain evidence="2">maculatus3</strain>
    </source>
</reference>
<dbReference type="GO" id="GO:0006281">
    <property type="term" value="P:DNA repair"/>
    <property type="evidence" value="ECO:0007669"/>
    <property type="project" value="TreeGrafter"/>
</dbReference>
<dbReference type="InterPro" id="IPR046805">
    <property type="entry name" value="Tra1_ring"/>
</dbReference>
<evidence type="ECO:0000313" key="2">
    <source>
        <dbReference type="EnsemblMetazoa" id="AMAM006879-PA"/>
    </source>
</evidence>
<organism evidence="2 3">
    <name type="scientific">Anopheles maculatus</name>
    <dbReference type="NCBI Taxonomy" id="74869"/>
    <lineage>
        <taxon>Eukaryota</taxon>
        <taxon>Metazoa</taxon>
        <taxon>Ecdysozoa</taxon>
        <taxon>Arthropoda</taxon>
        <taxon>Hexapoda</taxon>
        <taxon>Insecta</taxon>
        <taxon>Pterygota</taxon>
        <taxon>Neoptera</taxon>
        <taxon>Endopterygota</taxon>
        <taxon>Diptera</taxon>
        <taxon>Nematocera</taxon>
        <taxon>Culicoidea</taxon>
        <taxon>Culicidae</taxon>
        <taxon>Anophelinae</taxon>
        <taxon>Anopheles</taxon>
        <taxon>Anopheles maculatus group</taxon>
    </lineage>
</organism>
<dbReference type="InterPro" id="IPR016024">
    <property type="entry name" value="ARM-type_fold"/>
</dbReference>
<sequence>MRDFLQNTVCQSYTVEWKRKAFFQFVEIFPSPELAQDLKAKILMMIIIPSFALSFEKGEGNKLVGAPPAPYQEDDSNVVSVFINKVIDPDKPFANEDCVRIALLQFASLLVEKASPHIHDGDANNKREGNKLRRLMTFAWPCLLPRNCVDPSARYHGHLLLSHIIARLAIHKRIVLQVFHSLLKAHAVEARRVVQQALEVLTPAMPLRMEDGNTMLTHWTKKIIVEEGHSMQQLFHILQLIVRHYKVYYPVRHQLVQQMINSMQRLGTVGNTSTEYRKLSIELAEVVIKWEMQRVKDEAEEAAAAAAAAGTVDGSTLPGGEESTELAGIASGGTDPTGADGSSKLQTSGAVKRTASGIDEDGGVKKKQAVGDTDPQPTPSTSSGAVAGGKADTVNRSIDRAQLDTVLNFLFRLACQINEVTPGAPGIVTPGDNLSRRCVNLLKLAIKPDTPVDLKLVWLDKVLQTVDMQPSSIGNICTALELLTFLVSVQKKDQILLTLKPLQRGLSNCVTCSNTRVIKLMHGLLSRLMAIFPSDSQHKNDDLDVLYTAISRMIYEGLANYEKTTQANPSSLFGTLMTLKAACSNNPGYIDRLITPFMRLLNRLTKEHLTGFGGAMGGGIGGASGPGGIVGSGGAGGAGGVGAGGVGAGGLGAGASISDVANTSSIALELLVVSLDLVKNRVVVMSVEMRKMFIGTILVGLIEKSSDSKVIKAIVKIIEEWMKSNKNTPVTVQQAPTLREKAILLVKLMQYVEKRFADDLELNGHFLELVNYIYRDEVLKATELTSKLEAAFVAGLRCPVPRIRAKFFEVFDGSMRRRLHDRLLYIICSHSWDSIGQHYWIKQCIELLILTANTTTQIQNSVENHLLPSISSVSIIIHKENEQNLAFTN</sequence>
<dbReference type="InterPro" id="IPR050517">
    <property type="entry name" value="DDR_Repair_Kinase"/>
</dbReference>
<evidence type="ECO:0000256" key="1">
    <source>
        <dbReference type="SAM" id="MobiDB-lite"/>
    </source>
</evidence>
<evidence type="ECO:0000313" key="3">
    <source>
        <dbReference type="Proteomes" id="UP000075901"/>
    </source>
</evidence>
<dbReference type="Pfam" id="PF20206">
    <property type="entry name" value="Tra1_ring"/>
    <property type="match status" value="1"/>
</dbReference>
<feature type="region of interest" description="Disordered" evidence="1">
    <location>
        <begin position="307"/>
        <end position="390"/>
    </location>
</feature>
<proteinExistence type="predicted"/>
<dbReference type="GO" id="GO:0035267">
    <property type="term" value="C:NuA4 histone acetyltransferase complex"/>
    <property type="evidence" value="ECO:0007669"/>
    <property type="project" value="TreeGrafter"/>
</dbReference>
<dbReference type="PANTHER" id="PTHR11139">
    <property type="entry name" value="ATAXIA TELANGIECTASIA MUTATED ATM -RELATED"/>
    <property type="match status" value="1"/>
</dbReference>
<dbReference type="AlphaFoldDB" id="A0A182SHG9"/>
<name>A0A182SHG9_9DIPT</name>
<evidence type="ECO:0008006" key="4">
    <source>
        <dbReference type="Google" id="ProtNLM"/>
    </source>
</evidence>
<reference evidence="3" key="1">
    <citation type="submission" date="2013-09" db="EMBL/GenBank/DDBJ databases">
        <title>The Genome Sequence of Anopheles maculatus species B.</title>
        <authorList>
            <consortium name="The Broad Institute Genomics Platform"/>
            <person name="Neafsey D.E."/>
            <person name="Besansky N."/>
            <person name="Howell P."/>
            <person name="Walton C."/>
            <person name="Young S.K."/>
            <person name="Zeng Q."/>
            <person name="Gargeya S."/>
            <person name="Fitzgerald M."/>
            <person name="Haas B."/>
            <person name="Abouelleil A."/>
            <person name="Allen A.W."/>
            <person name="Alvarado L."/>
            <person name="Arachchi H.M."/>
            <person name="Berlin A.M."/>
            <person name="Chapman S.B."/>
            <person name="Gainer-Dewar J."/>
            <person name="Goldberg J."/>
            <person name="Griggs A."/>
            <person name="Gujja S."/>
            <person name="Hansen M."/>
            <person name="Howarth C."/>
            <person name="Imamovic A."/>
            <person name="Ireland A."/>
            <person name="Larimer J."/>
            <person name="McCowan C."/>
            <person name="Murphy C."/>
            <person name="Pearson M."/>
            <person name="Poon T.W."/>
            <person name="Priest M."/>
            <person name="Roberts A."/>
            <person name="Saif S."/>
            <person name="Shea T."/>
            <person name="Sisk P."/>
            <person name="Sykes S."/>
            <person name="Wortman J."/>
            <person name="Nusbaum C."/>
            <person name="Birren B."/>
        </authorList>
    </citation>
    <scope>NUCLEOTIDE SEQUENCE [LARGE SCALE GENOMIC DNA]</scope>
    <source>
        <strain evidence="3">maculatus3</strain>
    </source>
</reference>